<dbReference type="OrthoDB" id="6381201at2759"/>
<dbReference type="Gene3D" id="1.20.1070.10">
    <property type="entry name" value="Rhodopsin 7-helix transmembrane proteins"/>
    <property type="match status" value="2"/>
</dbReference>
<dbReference type="InterPro" id="IPR017452">
    <property type="entry name" value="GPCR_Rhodpsn_7TM"/>
</dbReference>
<feature type="transmembrane region" description="Helical" evidence="10">
    <location>
        <begin position="44"/>
        <end position="64"/>
    </location>
</feature>
<name>A0A979FLR7_HYAAZ</name>
<dbReference type="InterPro" id="IPR000276">
    <property type="entry name" value="GPCR_Rhodpsn"/>
</dbReference>
<feature type="domain" description="G-protein coupled receptors family 1 profile" evidence="11">
    <location>
        <begin position="1"/>
        <end position="560"/>
    </location>
</feature>
<evidence type="ECO:0000313" key="12">
    <source>
        <dbReference type="Proteomes" id="UP000694843"/>
    </source>
</evidence>
<dbReference type="AlphaFoldDB" id="A0A979FLR7"/>
<keyword evidence="3 9" id="KW-0812">Transmembrane</keyword>
<comment type="similarity">
    <text evidence="2 9">Belongs to the G-protein coupled receptor 1 family.</text>
</comment>
<feature type="transmembrane region" description="Helical" evidence="10">
    <location>
        <begin position="92"/>
        <end position="115"/>
    </location>
</feature>
<dbReference type="Pfam" id="PF00001">
    <property type="entry name" value="7tm_1"/>
    <property type="match status" value="2"/>
</dbReference>
<gene>
    <name evidence="13" type="primary">LOC108675218</name>
</gene>
<dbReference type="KEGG" id="hazt:108675218"/>
<protein>
    <submittedName>
        <fullName evidence="13">Uncharacterized protein LOC108675218</fullName>
    </submittedName>
</protein>
<evidence type="ECO:0000256" key="7">
    <source>
        <dbReference type="ARBA" id="ARBA00023170"/>
    </source>
</evidence>
<reference evidence="13" key="1">
    <citation type="submission" date="2025-08" db="UniProtKB">
        <authorList>
            <consortium name="RefSeq"/>
        </authorList>
    </citation>
    <scope>IDENTIFICATION</scope>
    <source>
        <tissue evidence="13">Whole organism</tissue>
    </source>
</reference>
<dbReference type="PANTHER" id="PTHR24238:SF75">
    <property type="entry name" value="CHOLECYSTOKININ-LIKE RECEPTOR AT 17D1-RELATED"/>
    <property type="match status" value="1"/>
</dbReference>
<evidence type="ECO:0000256" key="2">
    <source>
        <dbReference type="ARBA" id="ARBA00010663"/>
    </source>
</evidence>
<dbReference type="Proteomes" id="UP000694843">
    <property type="component" value="Unplaced"/>
</dbReference>
<evidence type="ECO:0000256" key="3">
    <source>
        <dbReference type="ARBA" id="ARBA00022692"/>
    </source>
</evidence>
<dbReference type="OMA" id="IPIWLIP"/>
<sequence>MARPLWQTVSIAVSVWTLVAISLERYYAICQPLKSRGWQTLSHAYKIIGLVWFLALVAMTPIAATSELSPSGNSGRQKCREAWPSLQLERCFTLALSVALLALPLVVMSVAYASISVTLWNGIRLQQDSGRVIALSSMQSMSEVQQTLRSKRNEKQKSKIAIRFRKFPVQTNMCHFCNRFLDSNGCHSNVEHSSYYRPQDNKCFSTEECNLALKNGVDFSPFKFSPPDRVQSMENLGTGRGYLSPDFDVFEAAHHNFEQHRFRADNLDDQQGVKIFELVERKEGSFTSHAGQKGMKAFAKPSPPTRVLWRLKDLETHELSASGLRSQCASELLKAIPKSNRELASRIHYLETRSSPTIIRQYSKSECDLTNQSGKLSQKVTFLGRQKDAGNHRRPNMAFRKQTEITPTESGLDLNMCCASDQRTPIRSGDIFADELGTQLNRYAHNGRSSCEWEKCKRDETYEMMCNFAEFNQTDAMPFPPRTKKMQTSHIEKSILAKKRVTKMLFVVVFEFFVCWTPIFVVNILALYIPQEIYKRLGSIGISFLHLLAYASSCCNPITYCFMNRRFVQAFLHVFGCRKTGVVEQPRFHGSHASNTRSPSQPSLKK</sequence>
<keyword evidence="5 9" id="KW-0297">G-protein coupled receptor</keyword>
<dbReference type="SUPFAM" id="SSF81321">
    <property type="entry name" value="Family A G protein-coupled receptor-like"/>
    <property type="match status" value="1"/>
</dbReference>
<keyword evidence="12" id="KW-1185">Reference proteome</keyword>
<evidence type="ECO:0000259" key="11">
    <source>
        <dbReference type="PROSITE" id="PS50262"/>
    </source>
</evidence>
<accession>A0A979FLR7</accession>
<comment type="subcellular location">
    <subcellularLocation>
        <location evidence="1">Membrane</location>
        <topology evidence="1">Multi-pass membrane protein</topology>
    </subcellularLocation>
</comment>
<dbReference type="GeneID" id="108675218"/>
<keyword evidence="8 9" id="KW-0807">Transducer</keyword>
<evidence type="ECO:0000313" key="13">
    <source>
        <dbReference type="RefSeq" id="XP_047737979.1"/>
    </source>
</evidence>
<keyword evidence="6 10" id="KW-0472">Membrane</keyword>
<evidence type="ECO:0000256" key="5">
    <source>
        <dbReference type="ARBA" id="ARBA00023040"/>
    </source>
</evidence>
<dbReference type="PRINTS" id="PR00237">
    <property type="entry name" value="GPCRRHODOPSN"/>
</dbReference>
<proteinExistence type="inferred from homology"/>
<evidence type="ECO:0000256" key="10">
    <source>
        <dbReference type="SAM" id="Phobius"/>
    </source>
</evidence>
<evidence type="ECO:0000256" key="4">
    <source>
        <dbReference type="ARBA" id="ARBA00022989"/>
    </source>
</evidence>
<dbReference type="GO" id="GO:0008188">
    <property type="term" value="F:neuropeptide receptor activity"/>
    <property type="evidence" value="ECO:0007669"/>
    <property type="project" value="TreeGrafter"/>
</dbReference>
<feature type="transmembrane region" description="Helical" evidence="10">
    <location>
        <begin position="6"/>
        <end position="23"/>
    </location>
</feature>
<feature type="transmembrane region" description="Helical" evidence="10">
    <location>
        <begin position="541"/>
        <end position="563"/>
    </location>
</feature>
<evidence type="ECO:0000256" key="1">
    <source>
        <dbReference type="ARBA" id="ARBA00004141"/>
    </source>
</evidence>
<keyword evidence="4 10" id="KW-1133">Transmembrane helix</keyword>
<organism evidence="12 13">
    <name type="scientific">Hyalella azteca</name>
    <name type="common">Amphipod</name>
    <dbReference type="NCBI Taxonomy" id="294128"/>
    <lineage>
        <taxon>Eukaryota</taxon>
        <taxon>Metazoa</taxon>
        <taxon>Ecdysozoa</taxon>
        <taxon>Arthropoda</taxon>
        <taxon>Crustacea</taxon>
        <taxon>Multicrustacea</taxon>
        <taxon>Malacostraca</taxon>
        <taxon>Eumalacostraca</taxon>
        <taxon>Peracarida</taxon>
        <taxon>Amphipoda</taxon>
        <taxon>Senticaudata</taxon>
        <taxon>Talitrida</taxon>
        <taxon>Talitroidea</taxon>
        <taxon>Hyalellidae</taxon>
        <taxon>Hyalella</taxon>
    </lineage>
</organism>
<dbReference type="PROSITE" id="PS00237">
    <property type="entry name" value="G_PROTEIN_RECEP_F1_1"/>
    <property type="match status" value="1"/>
</dbReference>
<dbReference type="RefSeq" id="XP_047737979.1">
    <property type="nucleotide sequence ID" value="XM_047882023.1"/>
</dbReference>
<feature type="transmembrane region" description="Helical" evidence="10">
    <location>
        <begin position="504"/>
        <end position="529"/>
    </location>
</feature>
<evidence type="ECO:0000256" key="6">
    <source>
        <dbReference type="ARBA" id="ARBA00023136"/>
    </source>
</evidence>
<keyword evidence="7 9" id="KW-0675">Receptor</keyword>
<evidence type="ECO:0000256" key="9">
    <source>
        <dbReference type="RuleBase" id="RU000688"/>
    </source>
</evidence>
<dbReference type="PANTHER" id="PTHR24238">
    <property type="entry name" value="G-PROTEIN COUPLED RECEPTOR"/>
    <property type="match status" value="1"/>
</dbReference>
<dbReference type="PROSITE" id="PS50262">
    <property type="entry name" value="G_PROTEIN_RECEP_F1_2"/>
    <property type="match status" value="1"/>
</dbReference>
<evidence type="ECO:0000256" key="8">
    <source>
        <dbReference type="ARBA" id="ARBA00023224"/>
    </source>
</evidence>
<dbReference type="GO" id="GO:0005886">
    <property type="term" value="C:plasma membrane"/>
    <property type="evidence" value="ECO:0007669"/>
    <property type="project" value="TreeGrafter"/>
</dbReference>